<gene>
    <name evidence="5" type="ORF">ABFE88_22490</name>
</gene>
<dbReference type="Gene3D" id="3.40.605.10">
    <property type="entry name" value="Aldehyde Dehydrogenase, Chain A, domain 1"/>
    <property type="match status" value="1"/>
</dbReference>
<feature type="active site" evidence="2">
    <location>
        <position position="274"/>
    </location>
</feature>
<feature type="domain" description="Aldehyde dehydrogenase" evidence="4">
    <location>
        <begin position="34"/>
        <end position="497"/>
    </location>
</feature>
<dbReference type="InterPro" id="IPR016162">
    <property type="entry name" value="Ald_DH_N"/>
</dbReference>
<protein>
    <submittedName>
        <fullName evidence="5">Aldehyde dehydrogenase family protein</fullName>
    </submittedName>
</protein>
<proteinExistence type="inferred from homology"/>
<evidence type="ECO:0000313" key="6">
    <source>
        <dbReference type="Proteomes" id="UP001424532"/>
    </source>
</evidence>
<comment type="similarity">
    <text evidence="3">Belongs to the aldehyde dehydrogenase family.</text>
</comment>
<dbReference type="Pfam" id="PF00171">
    <property type="entry name" value="Aldedh"/>
    <property type="match status" value="1"/>
</dbReference>
<keyword evidence="1 3" id="KW-0560">Oxidoreductase</keyword>
<dbReference type="InterPro" id="IPR015590">
    <property type="entry name" value="Aldehyde_DH_dom"/>
</dbReference>
<dbReference type="Gene3D" id="3.40.309.10">
    <property type="entry name" value="Aldehyde Dehydrogenase, Chain A, domain 2"/>
    <property type="match status" value="1"/>
</dbReference>
<dbReference type="Proteomes" id="UP001424532">
    <property type="component" value="Unassembled WGS sequence"/>
</dbReference>
<dbReference type="InterPro" id="IPR016163">
    <property type="entry name" value="Ald_DH_C"/>
</dbReference>
<accession>A0ABV0DLA1</accession>
<dbReference type="EMBL" id="JBDLYL010000032">
    <property type="protein sequence ID" value="MEN8642423.1"/>
    <property type="molecule type" value="Genomic_DNA"/>
</dbReference>
<dbReference type="RefSeq" id="WP_347151377.1">
    <property type="nucleotide sequence ID" value="NZ_JBDLYL010000032.1"/>
</dbReference>
<organism evidence="5 6">
    <name type="scientific">Pseudomonas sichuanensis</name>
    <dbReference type="NCBI Taxonomy" id="2213015"/>
    <lineage>
        <taxon>Bacteria</taxon>
        <taxon>Pseudomonadati</taxon>
        <taxon>Pseudomonadota</taxon>
        <taxon>Gammaproteobacteria</taxon>
        <taxon>Pseudomonadales</taxon>
        <taxon>Pseudomonadaceae</taxon>
        <taxon>Pseudomonas</taxon>
    </lineage>
</organism>
<dbReference type="SUPFAM" id="SSF53720">
    <property type="entry name" value="ALDH-like"/>
    <property type="match status" value="1"/>
</dbReference>
<name>A0ABV0DLA1_9PSED</name>
<dbReference type="PROSITE" id="PS00687">
    <property type="entry name" value="ALDEHYDE_DEHYDR_GLU"/>
    <property type="match status" value="1"/>
</dbReference>
<comment type="caution">
    <text evidence="5">The sequence shown here is derived from an EMBL/GenBank/DDBJ whole genome shotgun (WGS) entry which is preliminary data.</text>
</comment>
<evidence type="ECO:0000256" key="2">
    <source>
        <dbReference type="PROSITE-ProRule" id="PRU10007"/>
    </source>
</evidence>
<dbReference type="InterPro" id="IPR016161">
    <property type="entry name" value="Ald_DH/histidinol_DH"/>
</dbReference>
<keyword evidence="6" id="KW-1185">Reference proteome</keyword>
<dbReference type="PANTHER" id="PTHR11699">
    <property type="entry name" value="ALDEHYDE DEHYDROGENASE-RELATED"/>
    <property type="match status" value="1"/>
</dbReference>
<dbReference type="InterPro" id="IPR029510">
    <property type="entry name" value="Ald_DH_CS_GLU"/>
</dbReference>
<evidence type="ECO:0000259" key="4">
    <source>
        <dbReference type="Pfam" id="PF00171"/>
    </source>
</evidence>
<evidence type="ECO:0000256" key="1">
    <source>
        <dbReference type="ARBA" id="ARBA00023002"/>
    </source>
</evidence>
<reference evidence="5 6" key="1">
    <citation type="submission" date="2024-05" db="EMBL/GenBank/DDBJ databases">
        <title>Sequence of Lycoming College course isolates.</title>
        <authorList>
            <person name="Reigle C.A."/>
            <person name="Newman J.D."/>
        </authorList>
    </citation>
    <scope>NUCLEOTIDE SEQUENCE [LARGE SCALE GENOMIC DNA]</scope>
    <source>
        <strain evidence="5 6">CAR-09</strain>
    </source>
</reference>
<sequence length="502" mass="53945">MDNKVKTYLQAFGVTEATQRFLGKPLRMFIGGEWCEASDGASADVIEPSTEGVLTRIPMGTADDLDRAVQAARAQFDGGPWSQLKPLERERLIQRLADLIESHGDELAQIESIDMGKSVAQARAVDIQGTVDTLRYFAGWASKLHGRTVEPSLPGNYLAYTRKEAVGVVGAIVPWNFPLQTMAWKLGAALATGCTVVVKPAELTSLSALRFAELVQQSGIPDGVINIVTGRGSVVGEAMSRHPGIDKLSFTGSTPVGCSVGKAAMDQMKRLTLELGGKSPVIVFADADLEAAAEAVANGVFFNSGQVCDAGTRAYVERSVYPAFLQALARYTATLKIAPGLDPDCFISPMVSRQQQQRVLDYIALGKAEGAQLYYGGEPVEGPGYYVQPTIFANCDNSMRIVREEIFGPVLVTAPFDTQEQALALANDTEYGLAAALYSNDLGKVHGLIPRLRAGTVYVNAHSTLDPSMPFGGYKQSGYGKDMGAEQLEFFLETKAVWITLP</sequence>
<evidence type="ECO:0000256" key="3">
    <source>
        <dbReference type="RuleBase" id="RU003345"/>
    </source>
</evidence>
<evidence type="ECO:0000313" key="5">
    <source>
        <dbReference type="EMBL" id="MEN8642423.1"/>
    </source>
</evidence>